<dbReference type="InterPro" id="IPR036890">
    <property type="entry name" value="HATPase_C_sf"/>
</dbReference>
<dbReference type="InterPro" id="IPR050482">
    <property type="entry name" value="Sensor_HK_TwoCompSys"/>
</dbReference>
<feature type="transmembrane region" description="Helical" evidence="11">
    <location>
        <begin position="59"/>
        <end position="76"/>
    </location>
</feature>
<feature type="transmembrane region" description="Helical" evidence="11">
    <location>
        <begin position="105"/>
        <end position="128"/>
    </location>
</feature>
<dbReference type="Gene3D" id="3.30.565.10">
    <property type="entry name" value="Histidine kinase-like ATPase, C-terminal domain"/>
    <property type="match status" value="1"/>
</dbReference>
<keyword evidence="5" id="KW-0547">Nucleotide-binding</keyword>
<dbReference type="Pfam" id="PF02518">
    <property type="entry name" value="HATPase_c"/>
    <property type="match status" value="1"/>
</dbReference>
<organism evidence="14">
    <name type="scientific">Streptomyces griseoviridis</name>
    <dbReference type="NCBI Taxonomy" id="45398"/>
    <lineage>
        <taxon>Bacteria</taxon>
        <taxon>Bacillati</taxon>
        <taxon>Actinomycetota</taxon>
        <taxon>Actinomycetes</taxon>
        <taxon>Kitasatosporales</taxon>
        <taxon>Streptomycetaceae</taxon>
        <taxon>Streptomyces</taxon>
    </lineage>
</organism>
<dbReference type="Gene3D" id="1.20.5.1930">
    <property type="match status" value="1"/>
</dbReference>
<evidence type="ECO:0000256" key="9">
    <source>
        <dbReference type="SAM" id="Coils"/>
    </source>
</evidence>
<evidence type="ECO:0000256" key="4">
    <source>
        <dbReference type="ARBA" id="ARBA00022679"/>
    </source>
</evidence>
<proteinExistence type="predicted"/>
<dbReference type="InterPro" id="IPR011712">
    <property type="entry name" value="Sig_transdc_His_kin_sub3_dim/P"/>
</dbReference>
<protein>
    <recommendedName>
        <fullName evidence="2">histidine kinase</fullName>
        <ecNumber evidence="2">2.7.13.3</ecNumber>
    </recommendedName>
</protein>
<name>R9UR43_STRGD</name>
<dbReference type="GO" id="GO:0046983">
    <property type="term" value="F:protein dimerization activity"/>
    <property type="evidence" value="ECO:0007669"/>
    <property type="project" value="InterPro"/>
</dbReference>
<keyword evidence="4" id="KW-0808">Transferase</keyword>
<dbReference type="AlphaFoldDB" id="R9UR43"/>
<evidence type="ECO:0000256" key="6">
    <source>
        <dbReference type="ARBA" id="ARBA00022777"/>
    </source>
</evidence>
<keyword evidence="11" id="KW-0812">Transmembrane</keyword>
<keyword evidence="7" id="KW-0067">ATP-binding</keyword>
<keyword evidence="3" id="KW-0597">Phosphoprotein</keyword>
<sequence length="651" mass="67131">MMTGASKAGVRTVTVRAAGEHRAAVGTWAAGAAGAAGAGLAGSWAYLRAGAGPADVARDLAVGWSFAVAGLVAWRLRPANPTGRLMLAEGITWFVGNLQGSGQPVVFALGAWGEALNLAVLAHLLLVYPEGVPGGPAERGVIRTGYGLVAVGGLVRTLAYDPAVEGAGASYLACGRCGPNALLLVHDHRLFAAVDLTYRWAGVALTVAVVLSLVRRWRTSGPARRRVLLPAWVAVALAVAFVGWEILHVLAPDTLAGAGTYLTVPSDLSQVAVPVAFLTGLLRMRLRRASVGGLVIAAGNDPTPQRLQEELRRALGDPTLRLGLRSGSEGRHGPVFTDPAGAVLRIASGAVTTGTAARAAGGAADPLPTTAPATAPTTPVPATAVPHGTGRRGQAVTVVRDGRETPEAVLVHDSALHSDPELMRAVSAALRLCLRDSRLRGENDALATRALESRRRLLRAADEERRRLERDLHDGAQARLVFALMGLARLRARLAGGDAALRSDVAETERTLREALEELRDLAHGIHPAVLARSGLGPAVTALAERCPVPVVVAAGPERYPALVESTAYFVVCEAVGNATRHASPRAVGVTVRPDRGRLVVEVSDDGTGGADPGGGGLRGLADRVGALGGTLEVSSAPGAGTRIRAELPCG</sequence>
<dbReference type="Pfam" id="PF07730">
    <property type="entry name" value="HisKA_3"/>
    <property type="match status" value="1"/>
</dbReference>
<evidence type="ECO:0000256" key="1">
    <source>
        <dbReference type="ARBA" id="ARBA00000085"/>
    </source>
</evidence>
<keyword evidence="9" id="KW-0175">Coiled coil</keyword>
<reference evidence="14" key="1">
    <citation type="journal article" date="2012" name="ChemBioChem">
        <title>Identification of the biosynthetic gene cluster and regulatory cascade for the synergistic antibacterial antibiotics griseoviridin and viridogrisein in Streptomyces griseoviridis.</title>
        <authorList>
            <person name="Xie Y."/>
            <person name="Wang B."/>
            <person name="Liu J."/>
            <person name="Zhou J."/>
            <person name="Ma J."/>
            <person name="Huang H."/>
            <person name="Ju J."/>
        </authorList>
    </citation>
    <scope>NUCLEOTIDE SEQUENCE</scope>
</reference>
<dbReference type="GO" id="GO:0000155">
    <property type="term" value="F:phosphorelay sensor kinase activity"/>
    <property type="evidence" value="ECO:0007669"/>
    <property type="project" value="InterPro"/>
</dbReference>
<feature type="domain" description="Signal transduction histidine kinase subgroup 3 dimerisation and phosphoacceptor" evidence="13">
    <location>
        <begin position="464"/>
        <end position="531"/>
    </location>
</feature>
<comment type="catalytic activity">
    <reaction evidence="1">
        <text>ATP + protein L-histidine = ADP + protein N-phospho-L-histidine.</text>
        <dbReference type="EC" id="2.7.13.3"/>
    </reaction>
</comment>
<dbReference type="CDD" id="cd16917">
    <property type="entry name" value="HATPase_UhpB-NarQ-NarX-like"/>
    <property type="match status" value="1"/>
</dbReference>
<feature type="coiled-coil region" evidence="9">
    <location>
        <begin position="451"/>
        <end position="525"/>
    </location>
</feature>
<evidence type="ECO:0000256" key="10">
    <source>
        <dbReference type="SAM" id="MobiDB-lite"/>
    </source>
</evidence>
<evidence type="ECO:0000256" key="11">
    <source>
        <dbReference type="SAM" id="Phobius"/>
    </source>
</evidence>
<evidence type="ECO:0000259" key="13">
    <source>
        <dbReference type="Pfam" id="PF07730"/>
    </source>
</evidence>
<feature type="transmembrane region" description="Helical" evidence="11">
    <location>
        <begin position="227"/>
        <end position="247"/>
    </location>
</feature>
<dbReference type="EMBL" id="JX508597">
    <property type="protein sequence ID" value="AGN74909.1"/>
    <property type="molecule type" value="Genomic_DNA"/>
</dbReference>
<evidence type="ECO:0000256" key="2">
    <source>
        <dbReference type="ARBA" id="ARBA00012438"/>
    </source>
</evidence>
<keyword evidence="11" id="KW-0472">Membrane</keyword>
<feature type="transmembrane region" description="Helical" evidence="11">
    <location>
        <begin position="197"/>
        <end position="215"/>
    </location>
</feature>
<dbReference type="EC" id="2.7.13.3" evidence="2"/>
<evidence type="ECO:0000256" key="7">
    <source>
        <dbReference type="ARBA" id="ARBA00022840"/>
    </source>
</evidence>
<evidence type="ECO:0000256" key="3">
    <source>
        <dbReference type="ARBA" id="ARBA00022553"/>
    </source>
</evidence>
<feature type="transmembrane region" description="Helical" evidence="11">
    <location>
        <begin position="28"/>
        <end position="47"/>
    </location>
</feature>
<keyword evidence="6 14" id="KW-0418">Kinase</keyword>
<dbReference type="PANTHER" id="PTHR24421">
    <property type="entry name" value="NITRATE/NITRITE SENSOR PROTEIN NARX-RELATED"/>
    <property type="match status" value="1"/>
</dbReference>
<dbReference type="SUPFAM" id="SSF55874">
    <property type="entry name" value="ATPase domain of HSP90 chaperone/DNA topoisomerase II/histidine kinase"/>
    <property type="match status" value="1"/>
</dbReference>
<dbReference type="InterPro" id="IPR003594">
    <property type="entry name" value="HATPase_dom"/>
</dbReference>
<feature type="compositionally biased region" description="Low complexity" evidence="10">
    <location>
        <begin position="360"/>
        <end position="388"/>
    </location>
</feature>
<dbReference type="PANTHER" id="PTHR24421:SF10">
    <property type="entry name" value="NITRATE_NITRITE SENSOR PROTEIN NARQ"/>
    <property type="match status" value="1"/>
</dbReference>
<feature type="region of interest" description="Disordered" evidence="10">
    <location>
        <begin position="360"/>
        <end position="393"/>
    </location>
</feature>
<evidence type="ECO:0000256" key="5">
    <source>
        <dbReference type="ARBA" id="ARBA00022741"/>
    </source>
</evidence>
<evidence type="ECO:0000259" key="12">
    <source>
        <dbReference type="Pfam" id="PF02518"/>
    </source>
</evidence>
<dbReference type="GO" id="GO:0005524">
    <property type="term" value="F:ATP binding"/>
    <property type="evidence" value="ECO:0007669"/>
    <property type="project" value="UniProtKB-KW"/>
</dbReference>
<evidence type="ECO:0000256" key="8">
    <source>
        <dbReference type="ARBA" id="ARBA00023012"/>
    </source>
</evidence>
<evidence type="ECO:0000313" key="14">
    <source>
        <dbReference type="EMBL" id="AGN74909.1"/>
    </source>
</evidence>
<accession>R9UR43</accession>
<dbReference type="GO" id="GO:0016020">
    <property type="term" value="C:membrane"/>
    <property type="evidence" value="ECO:0007669"/>
    <property type="project" value="InterPro"/>
</dbReference>
<keyword evidence="8" id="KW-0902">Two-component regulatory system</keyword>
<keyword evidence="11" id="KW-1133">Transmembrane helix</keyword>
<feature type="transmembrane region" description="Helical" evidence="11">
    <location>
        <begin position="140"/>
        <end position="159"/>
    </location>
</feature>
<feature type="domain" description="Histidine kinase/HSP90-like ATPase" evidence="12">
    <location>
        <begin position="568"/>
        <end position="649"/>
    </location>
</feature>